<feature type="region of interest" description="Disordered" evidence="1">
    <location>
        <begin position="1"/>
        <end position="26"/>
    </location>
</feature>
<keyword evidence="2" id="KW-0472">Membrane</keyword>
<sequence>METDGPDGKTDPFSRSNGPHSSWSGQANQPIYKVKWSPEQVNPPFSRFFVCYIVYGFLVILNSNVIFVENFHGRSLKPYLLSQLVSTGKLAHFKSQTIPKVVHEFLVIQNSNMIFAKKFHGRPLKPHLWSHFIPTGKSTHFQGQKRPRASKPPVFLISHVHSLWIFGDLEFRILEFLVIQNSDVIFAEFFHGRPLRSSSLS</sequence>
<proteinExistence type="predicted"/>
<organism evidence="3 4">
    <name type="scientific">Solanum commersonii</name>
    <name type="common">Commerson's wild potato</name>
    <name type="synonym">Commerson's nightshade</name>
    <dbReference type="NCBI Taxonomy" id="4109"/>
    <lineage>
        <taxon>Eukaryota</taxon>
        <taxon>Viridiplantae</taxon>
        <taxon>Streptophyta</taxon>
        <taxon>Embryophyta</taxon>
        <taxon>Tracheophyta</taxon>
        <taxon>Spermatophyta</taxon>
        <taxon>Magnoliopsida</taxon>
        <taxon>eudicotyledons</taxon>
        <taxon>Gunneridae</taxon>
        <taxon>Pentapetalae</taxon>
        <taxon>asterids</taxon>
        <taxon>lamiids</taxon>
        <taxon>Solanales</taxon>
        <taxon>Solanaceae</taxon>
        <taxon>Solanoideae</taxon>
        <taxon>Solaneae</taxon>
        <taxon>Solanum</taxon>
    </lineage>
</organism>
<keyword evidence="2" id="KW-1133">Transmembrane helix</keyword>
<feature type="transmembrane region" description="Helical" evidence="2">
    <location>
        <begin position="45"/>
        <end position="67"/>
    </location>
</feature>
<dbReference type="Proteomes" id="UP000824120">
    <property type="component" value="Chromosome 8"/>
</dbReference>
<keyword evidence="2" id="KW-0812">Transmembrane</keyword>
<comment type="caution">
    <text evidence="3">The sequence shown here is derived from an EMBL/GenBank/DDBJ whole genome shotgun (WGS) entry which is preliminary data.</text>
</comment>
<evidence type="ECO:0000256" key="1">
    <source>
        <dbReference type="SAM" id="MobiDB-lite"/>
    </source>
</evidence>
<name>A0A9J5XV29_SOLCO</name>
<dbReference type="AlphaFoldDB" id="A0A9J5XV29"/>
<dbReference type="EMBL" id="JACXVP010000008">
    <property type="protein sequence ID" value="KAG5591693.1"/>
    <property type="molecule type" value="Genomic_DNA"/>
</dbReference>
<accession>A0A9J5XV29</accession>
<feature type="compositionally biased region" description="Basic and acidic residues" evidence="1">
    <location>
        <begin position="1"/>
        <end position="12"/>
    </location>
</feature>
<feature type="compositionally biased region" description="Polar residues" evidence="1">
    <location>
        <begin position="13"/>
        <end position="26"/>
    </location>
</feature>
<gene>
    <name evidence="3" type="ORF">H5410_042207</name>
</gene>
<evidence type="ECO:0000256" key="2">
    <source>
        <dbReference type="SAM" id="Phobius"/>
    </source>
</evidence>
<keyword evidence="4" id="KW-1185">Reference proteome</keyword>
<evidence type="ECO:0000313" key="3">
    <source>
        <dbReference type="EMBL" id="KAG5591693.1"/>
    </source>
</evidence>
<protein>
    <submittedName>
        <fullName evidence="3">Uncharacterized protein</fullName>
    </submittedName>
</protein>
<reference evidence="3 4" key="1">
    <citation type="submission" date="2020-09" db="EMBL/GenBank/DDBJ databases">
        <title>De no assembly of potato wild relative species, Solanum commersonii.</title>
        <authorList>
            <person name="Cho K."/>
        </authorList>
    </citation>
    <scope>NUCLEOTIDE SEQUENCE [LARGE SCALE GENOMIC DNA]</scope>
    <source>
        <strain evidence="3">LZ3.2</strain>
        <tissue evidence="3">Leaf</tissue>
    </source>
</reference>
<evidence type="ECO:0000313" key="4">
    <source>
        <dbReference type="Proteomes" id="UP000824120"/>
    </source>
</evidence>